<keyword evidence="1" id="KW-1133">Transmembrane helix</keyword>
<proteinExistence type="predicted"/>
<name>A0A6M6BBX8_9BACT</name>
<accession>A0A6M6BBX8</accession>
<dbReference type="Proteomes" id="UP000501623">
    <property type="component" value="Chromosome"/>
</dbReference>
<dbReference type="RefSeq" id="WP_171589628.1">
    <property type="nucleotide sequence ID" value="NZ_CP053538.1"/>
</dbReference>
<dbReference type="KEGG" id="hts:HMJ29_00425"/>
<evidence type="ECO:0000313" key="2">
    <source>
        <dbReference type="EMBL" id="QJX45482.1"/>
    </source>
</evidence>
<keyword evidence="1" id="KW-0472">Membrane</keyword>
<keyword evidence="3" id="KW-1185">Reference proteome</keyword>
<keyword evidence="1" id="KW-0812">Transmembrane</keyword>
<organism evidence="2 3">
    <name type="scientific">Hymenobacter taeanensis</name>
    <dbReference type="NCBI Taxonomy" id="2735321"/>
    <lineage>
        <taxon>Bacteria</taxon>
        <taxon>Pseudomonadati</taxon>
        <taxon>Bacteroidota</taxon>
        <taxon>Cytophagia</taxon>
        <taxon>Cytophagales</taxon>
        <taxon>Hymenobacteraceae</taxon>
        <taxon>Hymenobacter</taxon>
    </lineage>
</organism>
<dbReference type="AlphaFoldDB" id="A0A6M6BBX8"/>
<feature type="transmembrane region" description="Helical" evidence="1">
    <location>
        <begin position="6"/>
        <end position="27"/>
    </location>
</feature>
<evidence type="ECO:0000256" key="1">
    <source>
        <dbReference type="SAM" id="Phobius"/>
    </source>
</evidence>
<reference evidence="2 3" key="1">
    <citation type="submission" date="2020-05" db="EMBL/GenBank/DDBJ databases">
        <title>Complete genome sequence of Hymenobacter sp. TS19 in Coasted Sand Dune.</title>
        <authorList>
            <person name="Lee J.-H."/>
            <person name="Jung J.-H."/>
            <person name="Jeong S."/>
            <person name="Zhao L."/>
            <person name="Kim M.-K."/>
            <person name="Seo H.-S."/>
            <person name="Lim S."/>
        </authorList>
    </citation>
    <scope>NUCLEOTIDE SEQUENCE [LARGE SCALE GENOMIC DNA]</scope>
    <source>
        <strain evidence="2 3">TS19</strain>
    </source>
</reference>
<protein>
    <recommendedName>
        <fullName evidence="4">Cytochrome B</fullName>
    </recommendedName>
</protein>
<feature type="transmembrane region" description="Helical" evidence="1">
    <location>
        <begin position="88"/>
        <end position="107"/>
    </location>
</feature>
<gene>
    <name evidence="2" type="ORF">HMJ29_00425</name>
</gene>
<evidence type="ECO:0008006" key="4">
    <source>
        <dbReference type="Google" id="ProtNLM"/>
    </source>
</evidence>
<dbReference type="EMBL" id="CP053538">
    <property type="protein sequence ID" value="QJX45482.1"/>
    <property type="molecule type" value="Genomic_DNA"/>
</dbReference>
<feature type="transmembrane region" description="Helical" evidence="1">
    <location>
        <begin position="128"/>
        <end position="147"/>
    </location>
</feature>
<evidence type="ECO:0000313" key="3">
    <source>
        <dbReference type="Proteomes" id="UP000501623"/>
    </source>
</evidence>
<sequence>MTAYTIVLALHSWTRWLVLIFGLIALFRAFSGWQGRRQWLGADNGMGAAFVGSMHLQLLLGLILYFGLSPLGVKAFETAGSAVMKDAGSRFFAVEHLVGMLLAVVAAQVGRTLSKKATDPVLKHKKAFTWFLIALLLVLLMIPWGIWNPARPAFRL</sequence>
<feature type="transmembrane region" description="Helical" evidence="1">
    <location>
        <begin position="48"/>
        <end position="68"/>
    </location>
</feature>